<accession>A0A0L0F8U0</accession>
<reference evidence="1 2" key="1">
    <citation type="submission" date="2011-02" db="EMBL/GenBank/DDBJ databases">
        <title>The Genome Sequence of Sphaeroforma arctica JP610.</title>
        <authorList>
            <consortium name="The Broad Institute Genome Sequencing Platform"/>
            <person name="Russ C."/>
            <person name="Cuomo C."/>
            <person name="Young S.K."/>
            <person name="Zeng Q."/>
            <person name="Gargeya S."/>
            <person name="Alvarado L."/>
            <person name="Berlin A."/>
            <person name="Chapman S.B."/>
            <person name="Chen Z."/>
            <person name="Freedman E."/>
            <person name="Gellesch M."/>
            <person name="Goldberg J."/>
            <person name="Griggs A."/>
            <person name="Gujja S."/>
            <person name="Heilman E."/>
            <person name="Heiman D."/>
            <person name="Howarth C."/>
            <person name="Mehta T."/>
            <person name="Neiman D."/>
            <person name="Pearson M."/>
            <person name="Roberts A."/>
            <person name="Saif S."/>
            <person name="Shea T."/>
            <person name="Shenoy N."/>
            <person name="Sisk P."/>
            <person name="Stolte C."/>
            <person name="Sykes S."/>
            <person name="White J."/>
            <person name="Yandava C."/>
            <person name="Burger G."/>
            <person name="Gray M.W."/>
            <person name="Holland P.W.H."/>
            <person name="King N."/>
            <person name="Lang F.B.F."/>
            <person name="Roger A.J."/>
            <person name="Ruiz-Trillo I."/>
            <person name="Haas B."/>
            <person name="Nusbaum C."/>
            <person name="Birren B."/>
        </authorList>
    </citation>
    <scope>NUCLEOTIDE SEQUENCE [LARGE SCALE GENOMIC DNA]</scope>
    <source>
        <strain evidence="1 2">JP610</strain>
    </source>
</reference>
<dbReference type="GeneID" id="25914820"/>
<sequence>MADSNSGASRKVKWTTLSYDGSNYDKWWAHLIAAANTDYKDDVEGVLRFKHIK</sequence>
<organism evidence="1 2">
    <name type="scientific">Sphaeroforma arctica JP610</name>
    <dbReference type="NCBI Taxonomy" id="667725"/>
    <lineage>
        <taxon>Eukaryota</taxon>
        <taxon>Ichthyosporea</taxon>
        <taxon>Ichthyophonida</taxon>
        <taxon>Sphaeroforma</taxon>
    </lineage>
</organism>
<dbReference type="RefSeq" id="XP_014147029.1">
    <property type="nucleotide sequence ID" value="XM_014291554.1"/>
</dbReference>
<name>A0A0L0F8U0_9EUKA</name>
<feature type="non-terminal residue" evidence="1">
    <location>
        <position position="53"/>
    </location>
</feature>
<dbReference type="EMBL" id="KQ246044">
    <property type="protein sequence ID" value="KNC73127.1"/>
    <property type="molecule type" value="Genomic_DNA"/>
</dbReference>
<dbReference type="Proteomes" id="UP000054560">
    <property type="component" value="Unassembled WGS sequence"/>
</dbReference>
<keyword evidence="2" id="KW-1185">Reference proteome</keyword>
<evidence type="ECO:0000313" key="2">
    <source>
        <dbReference type="Proteomes" id="UP000054560"/>
    </source>
</evidence>
<protein>
    <submittedName>
        <fullName evidence="1">Uncharacterized protein</fullName>
    </submittedName>
</protein>
<gene>
    <name evidence="1" type="ORF">SARC_14316</name>
</gene>
<dbReference type="AlphaFoldDB" id="A0A0L0F8U0"/>
<evidence type="ECO:0000313" key="1">
    <source>
        <dbReference type="EMBL" id="KNC73127.1"/>
    </source>
</evidence>
<proteinExistence type="predicted"/>